<dbReference type="PATRIC" id="fig|433924.3.peg.1941"/>
<name>A0A147GLJ1_9BURK</name>
<evidence type="ECO:0000256" key="2">
    <source>
        <dbReference type="ARBA" id="ARBA00023002"/>
    </source>
</evidence>
<comment type="similarity">
    <text evidence="1">Belongs to the short-chain dehydrogenases/reductases (SDR) family.</text>
</comment>
<dbReference type="AlphaFoldDB" id="A0A147GLJ1"/>
<dbReference type="PANTHER" id="PTHR43477:SF1">
    <property type="entry name" value="DIHYDROANTICAPSIN 7-DEHYDROGENASE"/>
    <property type="match status" value="1"/>
</dbReference>
<accession>A0A147GLJ1</accession>
<sequence length="236" mass="23714">MSTEGSTAQPHAVVSGSSSGIGRAIALALLDAGWQVSGLDAAPASIVHAAFTGHTLDLRDGTAIARLCAALSPVQALVHAAGVLRVGPLGHLDAEAGELMWRLHVDAASRLADALVPGMAERRQGRVVLIGSRVAQGMPGRSQYAATKAALVALARSWGAEVAAQGVTVNVISPAATATGMLQDPARAGSAPRLPPIGRLIEPAEIAALATFLLSPQAAAITGQDIAICGGSSLPR</sequence>
<reference evidence="4 5" key="1">
    <citation type="journal article" date="2016" name="Front. Microbiol.">
        <title>Genomic Resource of Rice Seed Associated Bacteria.</title>
        <authorList>
            <person name="Midha S."/>
            <person name="Bansal K."/>
            <person name="Sharma S."/>
            <person name="Kumar N."/>
            <person name="Patil P.P."/>
            <person name="Chaudhry V."/>
            <person name="Patil P.B."/>
        </authorList>
    </citation>
    <scope>NUCLEOTIDE SEQUENCE [LARGE SCALE GENOMIC DNA]</scope>
    <source>
        <strain evidence="4 5">NS331</strain>
    </source>
</reference>
<evidence type="ECO:0000259" key="3">
    <source>
        <dbReference type="SMART" id="SM00822"/>
    </source>
</evidence>
<dbReference type="Proteomes" id="UP000072741">
    <property type="component" value="Unassembled WGS sequence"/>
</dbReference>
<dbReference type="OrthoDB" id="8665216at2"/>
<dbReference type="SMART" id="SM00822">
    <property type="entry name" value="PKS_KR"/>
    <property type="match status" value="1"/>
</dbReference>
<dbReference type="GO" id="GO:0016491">
    <property type="term" value="F:oxidoreductase activity"/>
    <property type="evidence" value="ECO:0007669"/>
    <property type="project" value="UniProtKB-KW"/>
</dbReference>
<keyword evidence="5" id="KW-1185">Reference proteome</keyword>
<dbReference type="SUPFAM" id="SSF51735">
    <property type="entry name" value="NAD(P)-binding Rossmann-fold domains"/>
    <property type="match status" value="1"/>
</dbReference>
<dbReference type="EMBL" id="LDSL01000188">
    <property type="protein sequence ID" value="KTT14450.1"/>
    <property type="molecule type" value="Genomic_DNA"/>
</dbReference>
<comment type="caution">
    <text evidence="4">The sequence shown here is derived from an EMBL/GenBank/DDBJ whole genome shotgun (WGS) entry which is preliminary data.</text>
</comment>
<evidence type="ECO:0000313" key="4">
    <source>
        <dbReference type="EMBL" id="KTT14450.1"/>
    </source>
</evidence>
<proteinExistence type="inferred from homology"/>
<dbReference type="PANTHER" id="PTHR43477">
    <property type="entry name" value="DIHYDROANTICAPSIN 7-DEHYDROGENASE"/>
    <property type="match status" value="1"/>
</dbReference>
<dbReference type="InterPro" id="IPR036291">
    <property type="entry name" value="NAD(P)-bd_dom_sf"/>
</dbReference>
<dbReference type="CDD" id="cd05233">
    <property type="entry name" value="SDR_c"/>
    <property type="match status" value="1"/>
</dbReference>
<gene>
    <name evidence="4" type="ORF">NS331_23635</name>
</gene>
<dbReference type="InterPro" id="IPR051122">
    <property type="entry name" value="SDR_DHRS6-like"/>
</dbReference>
<dbReference type="Gene3D" id="3.40.50.720">
    <property type="entry name" value="NAD(P)-binding Rossmann-like Domain"/>
    <property type="match status" value="1"/>
</dbReference>
<keyword evidence="2" id="KW-0560">Oxidoreductase</keyword>
<evidence type="ECO:0000256" key="1">
    <source>
        <dbReference type="ARBA" id="ARBA00006484"/>
    </source>
</evidence>
<organism evidence="4 5">
    <name type="scientific">Pseudacidovorax intermedius</name>
    <dbReference type="NCBI Taxonomy" id="433924"/>
    <lineage>
        <taxon>Bacteria</taxon>
        <taxon>Pseudomonadati</taxon>
        <taxon>Pseudomonadota</taxon>
        <taxon>Betaproteobacteria</taxon>
        <taxon>Burkholderiales</taxon>
        <taxon>Comamonadaceae</taxon>
        <taxon>Pseudacidovorax</taxon>
    </lineage>
</organism>
<dbReference type="InterPro" id="IPR057326">
    <property type="entry name" value="KR_dom"/>
</dbReference>
<protein>
    <submittedName>
        <fullName evidence="4">3-oxoacyl-ACP reductase</fullName>
    </submittedName>
</protein>
<dbReference type="Pfam" id="PF13561">
    <property type="entry name" value="adh_short_C2"/>
    <property type="match status" value="1"/>
</dbReference>
<dbReference type="RefSeq" id="WP_058644367.1">
    <property type="nucleotide sequence ID" value="NZ_LDSL01000188.1"/>
</dbReference>
<dbReference type="InterPro" id="IPR002347">
    <property type="entry name" value="SDR_fam"/>
</dbReference>
<feature type="domain" description="Ketoreductase" evidence="3">
    <location>
        <begin position="12"/>
        <end position="175"/>
    </location>
</feature>
<evidence type="ECO:0000313" key="5">
    <source>
        <dbReference type="Proteomes" id="UP000072741"/>
    </source>
</evidence>
<dbReference type="PRINTS" id="PR00081">
    <property type="entry name" value="GDHRDH"/>
</dbReference>